<organism evidence="3 4">
    <name type="scientific">Pisum sativum</name>
    <name type="common">Garden pea</name>
    <name type="synonym">Lathyrus oleraceus</name>
    <dbReference type="NCBI Taxonomy" id="3888"/>
    <lineage>
        <taxon>Eukaryota</taxon>
        <taxon>Viridiplantae</taxon>
        <taxon>Streptophyta</taxon>
        <taxon>Embryophyta</taxon>
        <taxon>Tracheophyta</taxon>
        <taxon>Spermatophyta</taxon>
        <taxon>Magnoliopsida</taxon>
        <taxon>eudicotyledons</taxon>
        <taxon>Gunneridae</taxon>
        <taxon>Pentapetalae</taxon>
        <taxon>rosids</taxon>
        <taxon>fabids</taxon>
        <taxon>Fabales</taxon>
        <taxon>Fabaceae</taxon>
        <taxon>Papilionoideae</taxon>
        <taxon>50 kb inversion clade</taxon>
        <taxon>NPAAA clade</taxon>
        <taxon>Hologalegina</taxon>
        <taxon>IRL clade</taxon>
        <taxon>Fabeae</taxon>
        <taxon>Lathyrus</taxon>
    </lineage>
</organism>
<dbReference type="Proteomes" id="UP001058974">
    <property type="component" value="Chromosome 1"/>
</dbReference>
<evidence type="ECO:0000313" key="4">
    <source>
        <dbReference type="Proteomes" id="UP001058974"/>
    </source>
</evidence>
<dbReference type="PANTHER" id="PTHR13112">
    <property type="entry name" value="UPF3 REGULATOR OF NONSENSE TRANSCRIPTS-LIKE PROTEIN"/>
    <property type="match status" value="1"/>
</dbReference>
<protein>
    <submittedName>
        <fullName evidence="3">Uncharacterized protein</fullName>
    </submittedName>
</protein>
<feature type="region of interest" description="Disordered" evidence="1">
    <location>
        <begin position="254"/>
        <end position="299"/>
    </location>
</feature>
<keyword evidence="2" id="KW-0732">Signal</keyword>
<feature type="compositionally biased region" description="Polar residues" evidence="1">
    <location>
        <begin position="326"/>
        <end position="335"/>
    </location>
</feature>
<dbReference type="GO" id="GO:0005737">
    <property type="term" value="C:cytoplasm"/>
    <property type="evidence" value="ECO:0007669"/>
    <property type="project" value="TreeGrafter"/>
</dbReference>
<feature type="region of interest" description="Disordered" evidence="1">
    <location>
        <begin position="199"/>
        <end position="232"/>
    </location>
</feature>
<dbReference type="AlphaFoldDB" id="A0A9D5H1B1"/>
<dbReference type="PANTHER" id="PTHR13112:SF0">
    <property type="entry name" value="FI21285P1"/>
    <property type="match status" value="1"/>
</dbReference>
<feature type="compositionally biased region" description="Polar residues" evidence="1">
    <location>
        <begin position="278"/>
        <end position="296"/>
    </location>
</feature>
<accession>A0A9D5H1B1</accession>
<gene>
    <name evidence="3" type="ORF">KIW84_015906</name>
</gene>
<evidence type="ECO:0000256" key="2">
    <source>
        <dbReference type="SAM" id="SignalP"/>
    </source>
</evidence>
<evidence type="ECO:0000256" key="1">
    <source>
        <dbReference type="SAM" id="MobiDB-lite"/>
    </source>
</evidence>
<dbReference type="Gramene" id="Psat01G0590600-T4">
    <property type="protein sequence ID" value="KAI5448682.1"/>
    <property type="gene ID" value="KIW84_015906"/>
</dbReference>
<feature type="region of interest" description="Disordered" evidence="1">
    <location>
        <begin position="41"/>
        <end position="84"/>
    </location>
</feature>
<dbReference type="EMBL" id="JAMSHJ010000001">
    <property type="protein sequence ID" value="KAI5448682.1"/>
    <property type="molecule type" value="Genomic_DNA"/>
</dbReference>
<feature type="signal peptide" evidence="2">
    <location>
        <begin position="1"/>
        <end position="24"/>
    </location>
</feature>
<dbReference type="GO" id="GO:0003729">
    <property type="term" value="F:mRNA binding"/>
    <property type="evidence" value="ECO:0007669"/>
    <property type="project" value="TreeGrafter"/>
</dbReference>
<dbReference type="GO" id="GO:0005730">
    <property type="term" value="C:nucleolus"/>
    <property type="evidence" value="ECO:0007669"/>
    <property type="project" value="TreeGrafter"/>
</dbReference>
<sequence length="385" mass="42251">MSTHAHNELVEYILLLDLCHLAGAGKDVPIVTPLMDFVRQKRASKGPRRSLSNGKVSRRTGTPSNGTSSSAPTRRGYAKKRVSTTMYVARDPGKSSNVKDKSTYILVPRHGDQNLSNKSSNIASSDGNLTFDENGIAGSNDAGKKKVLLLKGKEREVSDSDSMSQHYNIASSTKTILSSTALKQNQRHEGSGRIIKSILTNKDLRQSQSSRSHFDRQIQTSNLEKEKQPARPVHMQLILKGTDGAPENRITVHGLHVSSERQERRFRHRDRPDRGVWTSRSNVGDESLSSSASSQVDHLEGGHAEFKHDIPSARSGEVKSLGNLRASHSSENGFTRNFGRRGPIHGVKDVDGYSISEGKHPRKPSTSAYGSNEKQVWVQKASSGT</sequence>
<proteinExistence type="predicted"/>
<keyword evidence="4" id="KW-1185">Reference proteome</keyword>
<feature type="compositionally biased region" description="Polar residues" evidence="1">
    <location>
        <begin position="206"/>
        <end position="222"/>
    </location>
</feature>
<feature type="compositionally biased region" description="Polar residues" evidence="1">
    <location>
        <begin position="364"/>
        <end position="385"/>
    </location>
</feature>
<feature type="region of interest" description="Disordered" evidence="1">
    <location>
        <begin position="325"/>
        <end position="385"/>
    </location>
</feature>
<dbReference type="InterPro" id="IPR039722">
    <property type="entry name" value="Upf3"/>
</dbReference>
<comment type="caution">
    <text evidence="3">The sequence shown here is derived from an EMBL/GenBank/DDBJ whole genome shotgun (WGS) entry which is preliminary data.</text>
</comment>
<feature type="compositionally biased region" description="Polar residues" evidence="1">
    <location>
        <begin position="50"/>
        <end position="72"/>
    </location>
</feature>
<name>A0A9D5H1B1_PEA</name>
<evidence type="ECO:0000313" key="3">
    <source>
        <dbReference type="EMBL" id="KAI5448682.1"/>
    </source>
</evidence>
<dbReference type="GO" id="GO:0000184">
    <property type="term" value="P:nuclear-transcribed mRNA catabolic process, nonsense-mediated decay"/>
    <property type="evidence" value="ECO:0007669"/>
    <property type="project" value="InterPro"/>
</dbReference>
<reference evidence="3 4" key="1">
    <citation type="journal article" date="2022" name="Nat. Genet.">
        <title>Improved pea reference genome and pan-genome highlight genomic features and evolutionary characteristics.</title>
        <authorList>
            <person name="Yang T."/>
            <person name="Liu R."/>
            <person name="Luo Y."/>
            <person name="Hu S."/>
            <person name="Wang D."/>
            <person name="Wang C."/>
            <person name="Pandey M.K."/>
            <person name="Ge S."/>
            <person name="Xu Q."/>
            <person name="Li N."/>
            <person name="Li G."/>
            <person name="Huang Y."/>
            <person name="Saxena R.K."/>
            <person name="Ji Y."/>
            <person name="Li M."/>
            <person name="Yan X."/>
            <person name="He Y."/>
            <person name="Liu Y."/>
            <person name="Wang X."/>
            <person name="Xiang C."/>
            <person name="Varshney R.K."/>
            <person name="Ding H."/>
            <person name="Gao S."/>
            <person name="Zong X."/>
        </authorList>
    </citation>
    <scope>NUCLEOTIDE SEQUENCE [LARGE SCALE GENOMIC DNA]</scope>
    <source>
        <strain evidence="3 4">cv. Zhongwan 6</strain>
    </source>
</reference>
<feature type="chain" id="PRO_5038779160" evidence="2">
    <location>
        <begin position="25"/>
        <end position="385"/>
    </location>
</feature>
<dbReference type="GO" id="GO:0045727">
    <property type="term" value="P:positive regulation of translation"/>
    <property type="evidence" value="ECO:0007669"/>
    <property type="project" value="TreeGrafter"/>
</dbReference>